<dbReference type="AlphaFoldDB" id="A0AAG5DHV6"/>
<name>A0AAG5DHV6_ANOAO</name>
<keyword evidence="1" id="KW-1133">Transmembrane helix</keyword>
<accession>A0AAG5DHV6</accession>
<keyword evidence="1" id="KW-0812">Transmembrane</keyword>
<evidence type="ECO:0000313" key="3">
    <source>
        <dbReference type="Proteomes" id="UP000075880"/>
    </source>
</evidence>
<keyword evidence="3" id="KW-1185">Reference proteome</keyword>
<proteinExistence type="predicted"/>
<sequence length="113" mass="13148">NVTSFTTVSRQVFPTEQGVFLRPTVTLLSRCLRVVALLFPYPSQHSKLSLRPLAHAWGCSLWILNFSSFGVFVRVCAYLPFFFYVILQMFNFLVFQTHTARTSIRPGWRIDER</sequence>
<organism evidence="2 3">
    <name type="scientific">Anopheles atroparvus</name>
    <name type="common">European mosquito</name>
    <dbReference type="NCBI Taxonomy" id="41427"/>
    <lineage>
        <taxon>Eukaryota</taxon>
        <taxon>Metazoa</taxon>
        <taxon>Ecdysozoa</taxon>
        <taxon>Arthropoda</taxon>
        <taxon>Hexapoda</taxon>
        <taxon>Insecta</taxon>
        <taxon>Pterygota</taxon>
        <taxon>Neoptera</taxon>
        <taxon>Endopterygota</taxon>
        <taxon>Diptera</taxon>
        <taxon>Nematocera</taxon>
        <taxon>Culicoidea</taxon>
        <taxon>Culicidae</taxon>
        <taxon>Anophelinae</taxon>
        <taxon>Anopheles</taxon>
    </lineage>
</organism>
<keyword evidence="1" id="KW-0472">Membrane</keyword>
<evidence type="ECO:0000313" key="2">
    <source>
        <dbReference type="EnsemblMetazoa" id="ENSAATROPP010298"/>
    </source>
</evidence>
<dbReference type="Proteomes" id="UP000075880">
    <property type="component" value="Unassembled WGS sequence"/>
</dbReference>
<dbReference type="EnsemblMetazoa" id="ENSAATROPT011391">
    <property type="protein sequence ID" value="ENSAATROPP010298"/>
    <property type="gene ID" value="ENSAATROPG009278"/>
</dbReference>
<feature type="transmembrane region" description="Helical" evidence="1">
    <location>
        <begin position="78"/>
        <end position="95"/>
    </location>
</feature>
<reference evidence="2" key="1">
    <citation type="submission" date="2024-04" db="UniProtKB">
        <authorList>
            <consortium name="EnsemblMetazoa"/>
        </authorList>
    </citation>
    <scope>IDENTIFICATION</scope>
    <source>
        <strain evidence="2">EBRO</strain>
    </source>
</reference>
<protein>
    <submittedName>
        <fullName evidence="2">Uncharacterized protein</fullName>
    </submittedName>
</protein>
<evidence type="ECO:0000256" key="1">
    <source>
        <dbReference type="SAM" id="Phobius"/>
    </source>
</evidence>